<dbReference type="InterPro" id="IPR021508">
    <property type="entry name" value="Gp17-like"/>
</dbReference>
<dbReference type="Pfam" id="PF11367">
    <property type="entry name" value="Tail_completion_gp17"/>
    <property type="match status" value="1"/>
</dbReference>
<protein>
    <submittedName>
        <fullName evidence="1">DUF3168 domain-containing protein</fullName>
    </submittedName>
</protein>
<dbReference type="EMBL" id="CP048649">
    <property type="protein sequence ID" value="QIB68614.1"/>
    <property type="molecule type" value="Genomic_DNA"/>
</dbReference>
<organism evidence="1 2">
    <name type="scientific">Aminipila butyrica</name>
    <dbReference type="NCBI Taxonomy" id="433296"/>
    <lineage>
        <taxon>Bacteria</taxon>
        <taxon>Bacillati</taxon>
        <taxon>Bacillota</taxon>
        <taxon>Clostridia</taxon>
        <taxon>Peptostreptococcales</taxon>
        <taxon>Anaerovoracaceae</taxon>
        <taxon>Aminipila</taxon>
    </lineage>
</organism>
<reference evidence="1 2" key="1">
    <citation type="submission" date="2020-02" db="EMBL/GenBank/DDBJ databases">
        <authorList>
            <person name="Kim Y.B."/>
            <person name="Roh S.W."/>
        </authorList>
    </citation>
    <scope>NUCLEOTIDE SEQUENCE [LARGE SCALE GENOMIC DNA]</scope>
    <source>
        <strain evidence="1 2">DSM 103574</strain>
    </source>
</reference>
<dbReference type="KEGG" id="abut:Ami103574_04455"/>
<accession>A0A858BV11</accession>
<proteinExistence type="predicted"/>
<dbReference type="RefSeq" id="WP_163065477.1">
    <property type="nucleotide sequence ID" value="NZ_CP048649.1"/>
</dbReference>
<dbReference type="Proteomes" id="UP000466848">
    <property type="component" value="Chromosome"/>
</dbReference>
<evidence type="ECO:0000313" key="2">
    <source>
        <dbReference type="Proteomes" id="UP000466848"/>
    </source>
</evidence>
<gene>
    <name evidence="1" type="ORF">Ami103574_04455</name>
</gene>
<evidence type="ECO:0000313" key="1">
    <source>
        <dbReference type="EMBL" id="QIB68614.1"/>
    </source>
</evidence>
<dbReference type="AlphaFoldDB" id="A0A858BV11"/>
<keyword evidence="2" id="KW-1185">Reference proteome</keyword>
<name>A0A858BV11_9FIRM</name>
<sequence>MEKELRYELEKAIPELAGNIYPTNAPEASKRPYIVYTRVTTQRTKTLEGYTSKQALSYMFSIMATKYADMKALAEQVEAFLIALPGKDIGKDEIHVEDVKINNISETYEFELKVNRGILDFTIYF</sequence>